<evidence type="ECO:0000313" key="2">
    <source>
        <dbReference type="EMBL" id="CAB5016570.1"/>
    </source>
</evidence>
<protein>
    <submittedName>
        <fullName evidence="2">Unannotated protein</fullName>
    </submittedName>
</protein>
<accession>A0A6J7QFT8</accession>
<sequence>MCADSIARFTAALTPGNLLSDFSTVPTQEEQVMPEI</sequence>
<dbReference type="AlphaFoldDB" id="A0A6J7QFT8"/>
<name>A0A6J7QFT8_9ZZZZ</name>
<gene>
    <name evidence="1" type="ORF">UFOPK2139_00417</name>
    <name evidence="2" type="ORF">UFOPK4125_00211</name>
</gene>
<dbReference type="EMBL" id="CAEZVR010000073">
    <property type="protein sequence ID" value="CAB4634076.1"/>
    <property type="molecule type" value="Genomic_DNA"/>
</dbReference>
<proteinExistence type="predicted"/>
<reference evidence="2" key="1">
    <citation type="submission" date="2020-05" db="EMBL/GenBank/DDBJ databases">
        <authorList>
            <person name="Chiriac C."/>
            <person name="Salcher M."/>
            <person name="Ghai R."/>
            <person name="Kavagutti S V."/>
        </authorList>
    </citation>
    <scope>NUCLEOTIDE SEQUENCE</scope>
</reference>
<dbReference type="EMBL" id="CAFBPR010000020">
    <property type="protein sequence ID" value="CAB5016570.1"/>
    <property type="molecule type" value="Genomic_DNA"/>
</dbReference>
<organism evidence="2">
    <name type="scientific">freshwater metagenome</name>
    <dbReference type="NCBI Taxonomy" id="449393"/>
    <lineage>
        <taxon>unclassified sequences</taxon>
        <taxon>metagenomes</taxon>
        <taxon>ecological metagenomes</taxon>
    </lineage>
</organism>
<evidence type="ECO:0000313" key="1">
    <source>
        <dbReference type="EMBL" id="CAB4634076.1"/>
    </source>
</evidence>